<feature type="transmembrane region" description="Helical" evidence="16">
    <location>
        <begin position="81"/>
        <end position="102"/>
    </location>
</feature>
<evidence type="ECO:0000259" key="19">
    <source>
        <dbReference type="PROSITE" id="PS50112"/>
    </source>
</evidence>
<keyword evidence="15" id="KW-0175">Coiled coil</keyword>
<evidence type="ECO:0000256" key="13">
    <source>
        <dbReference type="ARBA" id="ARBA00023136"/>
    </source>
</evidence>
<dbReference type="FunFam" id="2.10.70.100:FF:000001">
    <property type="entry name" value="Sensory transduction histidine kinase"/>
    <property type="match status" value="1"/>
</dbReference>
<sequence>MSQPGLARRVATLVAVAAAYYAAGKLGLSLAFVNASASAVWPPTGIALAALLVLGPGIWPGVLLGAFLVNLTTAGTVATSLGIAAGNTIEALIAAALVRRFASGVRAFDLPQSIFQFAALAGLSTIASATIGVATLALGGLVAKTALGPIWLTWWLGDTTGALVVAPALILWGLESRVSWTRPQWLEAALLGVSLLLACALSFGDVMPAGRHYPLQFLWIPPLLWAACRFTPRESATAVLALSAVAVAGTLRGDGPFALYAPTQSLLLLQAFMDVTSVTILALAAAVSERRRIEIRIRQLNQGLEQRVSDATRRLRATNEELRNQVREREQAAIALERSEARLREAQRVAHIGSWEWDIDRNVVWWTEELHRIYGLDPAQFGASYEHYLERVHPEDREASHSAVQAALGDRKAFSFEHRIVRPDGEILHVFARGRVICDSSGRPVRMVGSGQDMTERKRIEEERASLIREQAAQREAQQANQVKDEFLATLSHELRNPLNAIVGWARLLRDGVLDPAETRRGIEAINRNADLQSQLILDLLDHSRITAGRLELRRQLVGLVPMIEHAIEGVKPAARAKDIGIIARLEDAGASVFGDPDRLQQIVANLLSNAIRFNLPGGRVDVALSREGDSAVIRVQDDGPGIEPGLLPHVFDRFRSGDSTPSRRQGGLGLGLAIVRHLVDLHGGSVSAANRPTGGAAFEVRLPLSGTQPREAANGHPGDARHENATAADPLRGLHVLVAEDDADSREALRLLLVSRGATVDTASSTAEALSAFDLRPPDVLVSDIGMPEENGYDLVRAVRERPVERGGGVAAIALTAYASAEDARCAIRAGYQVHLAKPVESSQLVRIIERLARPVASRA</sequence>
<dbReference type="PROSITE" id="PS50113">
    <property type="entry name" value="PAC"/>
    <property type="match status" value="1"/>
</dbReference>
<dbReference type="InterPro" id="IPR001610">
    <property type="entry name" value="PAC"/>
</dbReference>
<keyword evidence="10" id="KW-0547">Nucleotide-binding</keyword>
<dbReference type="SMART" id="SM00091">
    <property type="entry name" value="PAS"/>
    <property type="match status" value="1"/>
</dbReference>
<feature type="transmembrane region" description="Helical" evidence="16">
    <location>
        <begin position="186"/>
        <end position="207"/>
    </location>
</feature>
<keyword evidence="12 16" id="KW-1133">Transmembrane helix</keyword>
<dbReference type="NCBIfam" id="TIGR00229">
    <property type="entry name" value="sensory_box"/>
    <property type="match status" value="1"/>
</dbReference>
<feature type="domain" description="Response regulatory" evidence="18">
    <location>
        <begin position="736"/>
        <end position="854"/>
    </location>
</feature>
<dbReference type="AlphaFoldDB" id="A0A538UA78"/>
<evidence type="ECO:0000256" key="11">
    <source>
        <dbReference type="ARBA" id="ARBA00022777"/>
    </source>
</evidence>
<evidence type="ECO:0000256" key="12">
    <source>
        <dbReference type="ARBA" id="ARBA00022989"/>
    </source>
</evidence>
<dbReference type="SUPFAM" id="SSF55874">
    <property type="entry name" value="ATPase domain of HSP90 chaperone/DNA topoisomerase II/histidine kinase"/>
    <property type="match status" value="1"/>
</dbReference>
<protein>
    <recommendedName>
        <fullName evidence="3">histidine kinase</fullName>
        <ecNumber evidence="3">2.7.13.3</ecNumber>
    </recommendedName>
</protein>
<keyword evidence="9" id="KW-0677">Repeat</keyword>
<dbReference type="CDD" id="cd00130">
    <property type="entry name" value="PAS"/>
    <property type="match status" value="1"/>
</dbReference>
<feature type="transmembrane region" description="Helical" evidence="16">
    <location>
        <begin position="12"/>
        <end position="33"/>
    </location>
</feature>
<gene>
    <name evidence="21" type="ORF">E6K80_02295</name>
</gene>
<evidence type="ECO:0000256" key="1">
    <source>
        <dbReference type="ARBA" id="ARBA00000085"/>
    </source>
</evidence>
<dbReference type="SUPFAM" id="SSF47384">
    <property type="entry name" value="Homodimeric domain of signal transducing histidine kinase"/>
    <property type="match status" value="1"/>
</dbReference>
<dbReference type="Gene3D" id="1.10.287.130">
    <property type="match status" value="1"/>
</dbReference>
<evidence type="ECO:0000256" key="8">
    <source>
        <dbReference type="ARBA" id="ARBA00022692"/>
    </source>
</evidence>
<dbReference type="SMART" id="SM00388">
    <property type="entry name" value="HisKA"/>
    <property type="match status" value="1"/>
</dbReference>
<dbReference type="InterPro" id="IPR036890">
    <property type="entry name" value="HATPase_C_sf"/>
</dbReference>
<dbReference type="FunFam" id="3.30.565.10:FF:000006">
    <property type="entry name" value="Sensor histidine kinase WalK"/>
    <property type="match status" value="1"/>
</dbReference>
<dbReference type="EMBL" id="VBPA01000049">
    <property type="protein sequence ID" value="TMQ72629.1"/>
    <property type="molecule type" value="Genomic_DNA"/>
</dbReference>
<dbReference type="InterPro" id="IPR003594">
    <property type="entry name" value="HATPase_dom"/>
</dbReference>
<dbReference type="PANTHER" id="PTHR43547">
    <property type="entry name" value="TWO-COMPONENT HISTIDINE KINASE"/>
    <property type="match status" value="1"/>
</dbReference>
<dbReference type="Gene3D" id="3.30.450.20">
    <property type="entry name" value="PAS domain"/>
    <property type="match status" value="1"/>
</dbReference>
<dbReference type="SUPFAM" id="SSF52172">
    <property type="entry name" value="CheY-like"/>
    <property type="match status" value="1"/>
</dbReference>
<dbReference type="Pfam" id="PF08447">
    <property type="entry name" value="PAS_3"/>
    <property type="match status" value="1"/>
</dbReference>
<evidence type="ECO:0000256" key="9">
    <source>
        <dbReference type="ARBA" id="ARBA00022737"/>
    </source>
</evidence>
<evidence type="ECO:0000259" key="20">
    <source>
        <dbReference type="PROSITE" id="PS50113"/>
    </source>
</evidence>
<evidence type="ECO:0000256" key="5">
    <source>
        <dbReference type="ARBA" id="ARBA00022519"/>
    </source>
</evidence>
<dbReference type="Gene3D" id="3.30.565.10">
    <property type="entry name" value="Histidine kinase-like ATPase, C-terminal domain"/>
    <property type="match status" value="1"/>
</dbReference>
<dbReference type="Pfam" id="PF00072">
    <property type="entry name" value="Response_reg"/>
    <property type="match status" value="1"/>
</dbReference>
<evidence type="ECO:0000313" key="22">
    <source>
        <dbReference type="Proteomes" id="UP000319836"/>
    </source>
</evidence>
<evidence type="ECO:0000256" key="14">
    <source>
        <dbReference type="PROSITE-ProRule" id="PRU00169"/>
    </source>
</evidence>
<dbReference type="InterPro" id="IPR001789">
    <property type="entry name" value="Sig_transdc_resp-reg_receiver"/>
</dbReference>
<evidence type="ECO:0000256" key="2">
    <source>
        <dbReference type="ARBA" id="ARBA00004429"/>
    </source>
</evidence>
<dbReference type="PROSITE" id="PS50112">
    <property type="entry name" value="PAS"/>
    <property type="match status" value="1"/>
</dbReference>
<dbReference type="SUPFAM" id="SSF55785">
    <property type="entry name" value="PYP-like sensor domain (PAS domain)"/>
    <property type="match status" value="1"/>
</dbReference>
<dbReference type="InterPro" id="IPR000014">
    <property type="entry name" value="PAS"/>
</dbReference>
<dbReference type="InterPro" id="IPR013655">
    <property type="entry name" value="PAS_fold_3"/>
</dbReference>
<dbReference type="InterPro" id="IPR011006">
    <property type="entry name" value="CheY-like_superfamily"/>
</dbReference>
<dbReference type="FunFam" id="3.30.450.20:FF:000088">
    <property type="entry name" value="Sensory transduction histidine kinase"/>
    <property type="match status" value="1"/>
</dbReference>
<comment type="catalytic activity">
    <reaction evidence="1">
        <text>ATP + protein L-histidine = ADP + protein N-phospho-L-histidine.</text>
        <dbReference type="EC" id="2.7.13.3"/>
    </reaction>
</comment>
<reference evidence="21 22" key="1">
    <citation type="journal article" date="2019" name="Nat. Microbiol.">
        <title>Mediterranean grassland soil C-N compound turnover is dependent on rainfall and depth, and is mediated by genomically divergent microorganisms.</title>
        <authorList>
            <person name="Diamond S."/>
            <person name="Andeer P.F."/>
            <person name="Li Z."/>
            <person name="Crits-Christoph A."/>
            <person name="Burstein D."/>
            <person name="Anantharaman K."/>
            <person name="Lane K.R."/>
            <person name="Thomas B.C."/>
            <person name="Pan C."/>
            <person name="Northen T.R."/>
            <person name="Banfield J.F."/>
        </authorList>
    </citation>
    <scope>NUCLEOTIDE SEQUENCE [LARGE SCALE GENOMIC DNA]</scope>
    <source>
        <strain evidence="21">WS_10</strain>
    </source>
</reference>
<dbReference type="CDD" id="cd00082">
    <property type="entry name" value="HisKA"/>
    <property type="match status" value="1"/>
</dbReference>
<evidence type="ECO:0000256" key="15">
    <source>
        <dbReference type="SAM" id="Coils"/>
    </source>
</evidence>
<keyword evidence="13 16" id="KW-0472">Membrane</keyword>
<dbReference type="InterPro" id="IPR007895">
    <property type="entry name" value="MASE1"/>
</dbReference>
<dbReference type="InterPro" id="IPR005467">
    <property type="entry name" value="His_kinase_dom"/>
</dbReference>
<dbReference type="InterPro" id="IPR036097">
    <property type="entry name" value="HisK_dim/P_sf"/>
</dbReference>
<feature type="transmembrane region" description="Helical" evidence="16">
    <location>
        <begin position="114"/>
        <end position="142"/>
    </location>
</feature>
<evidence type="ECO:0000256" key="6">
    <source>
        <dbReference type="ARBA" id="ARBA00022553"/>
    </source>
</evidence>
<dbReference type="InterPro" id="IPR004358">
    <property type="entry name" value="Sig_transdc_His_kin-like_C"/>
</dbReference>
<dbReference type="Pfam" id="PF00512">
    <property type="entry name" value="HisKA"/>
    <property type="match status" value="1"/>
</dbReference>
<evidence type="ECO:0000256" key="10">
    <source>
        <dbReference type="ARBA" id="ARBA00022741"/>
    </source>
</evidence>
<dbReference type="CDD" id="cd17580">
    <property type="entry name" value="REC_2_DhkD-like"/>
    <property type="match status" value="1"/>
</dbReference>
<keyword evidence="11" id="KW-0418">Kinase</keyword>
<proteinExistence type="predicted"/>
<accession>A0A538UA78</accession>
<dbReference type="GO" id="GO:0000155">
    <property type="term" value="F:phosphorelay sensor kinase activity"/>
    <property type="evidence" value="ECO:0007669"/>
    <property type="project" value="InterPro"/>
</dbReference>
<dbReference type="CDD" id="cd00075">
    <property type="entry name" value="HATPase"/>
    <property type="match status" value="1"/>
</dbReference>
<dbReference type="EC" id="2.7.13.3" evidence="3"/>
<evidence type="ECO:0000313" key="21">
    <source>
        <dbReference type="EMBL" id="TMQ72629.1"/>
    </source>
</evidence>
<feature type="domain" description="PAS" evidence="19">
    <location>
        <begin position="339"/>
        <end position="411"/>
    </location>
</feature>
<dbReference type="Proteomes" id="UP000319836">
    <property type="component" value="Unassembled WGS sequence"/>
</dbReference>
<evidence type="ECO:0000256" key="4">
    <source>
        <dbReference type="ARBA" id="ARBA00022475"/>
    </source>
</evidence>
<organism evidence="21 22">
    <name type="scientific">Eiseniibacteriota bacterium</name>
    <dbReference type="NCBI Taxonomy" id="2212470"/>
    <lineage>
        <taxon>Bacteria</taxon>
        <taxon>Candidatus Eiseniibacteriota</taxon>
    </lineage>
</organism>
<feature type="modified residue" description="4-aspartylphosphate" evidence="14">
    <location>
        <position position="785"/>
    </location>
</feature>
<dbReference type="PROSITE" id="PS50109">
    <property type="entry name" value="HIS_KIN"/>
    <property type="match status" value="1"/>
</dbReference>
<dbReference type="InterPro" id="IPR035965">
    <property type="entry name" value="PAS-like_dom_sf"/>
</dbReference>
<dbReference type="Pfam" id="PF02518">
    <property type="entry name" value="HATPase_c"/>
    <property type="match status" value="1"/>
</dbReference>
<evidence type="ECO:0000259" key="18">
    <source>
        <dbReference type="PROSITE" id="PS50110"/>
    </source>
</evidence>
<feature type="domain" description="Histidine kinase" evidence="17">
    <location>
        <begin position="490"/>
        <end position="707"/>
    </location>
</feature>
<dbReference type="InterPro" id="IPR003661">
    <property type="entry name" value="HisK_dim/P_dom"/>
</dbReference>
<dbReference type="Gene3D" id="3.40.50.2300">
    <property type="match status" value="1"/>
</dbReference>
<keyword evidence="6 14" id="KW-0597">Phosphoprotein</keyword>
<keyword evidence="8 16" id="KW-0812">Transmembrane</keyword>
<keyword evidence="5" id="KW-0997">Cell inner membrane</keyword>
<feature type="transmembrane region" description="Helical" evidence="16">
    <location>
        <begin position="154"/>
        <end position="174"/>
    </location>
</feature>
<dbReference type="PROSITE" id="PS50110">
    <property type="entry name" value="RESPONSE_REGULATORY"/>
    <property type="match status" value="1"/>
</dbReference>
<dbReference type="Pfam" id="PF05231">
    <property type="entry name" value="MASE1"/>
    <property type="match status" value="1"/>
</dbReference>
<keyword evidence="7" id="KW-0808">Transferase</keyword>
<evidence type="ECO:0000259" key="17">
    <source>
        <dbReference type="PROSITE" id="PS50109"/>
    </source>
</evidence>
<evidence type="ECO:0000256" key="16">
    <source>
        <dbReference type="SAM" id="Phobius"/>
    </source>
</evidence>
<feature type="domain" description="PAC" evidence="20">
    <location>
        <begin position="414"/>
        <end position="466"/>
    </location>
</feature>
<comment type="caution">
    <text evidence="21">The sequence shown here is derived from an EMBL/GenBank/DDBJ whole genome shotgun (WGS) entry which is preliminary data.</text>
</comment>
<dbReference type="Gene3D" id="2.10.70.100">
    <property type="match status" value="1"/>
</dbReference>
<comment type="subcellular location">
    <subcellularLocation>
        <location evidence="2">Cell inner membrane</location>
        <topology evidence="2">Multi-pass membrane protein</topology>
    </subcellularLocation>
</comment>
<dbReference type="GO" id="GO:0005886">
    <property type="term" value="C:plasma membrane"/>
    <property type="evidence" value="ECO:0007669"/>
    <property type="project" value="UniProtKB-SubCell"/>
</dbReference>
<dbReference type="SMART" id="SM00086">
    <property type="entry name" value="PAC"/>
    <property type="match status" value="1"/>
</dbReference>
<dbReference type="SMART" id="SM00387">
    <property type="entry name" value="HATPase_c"/>
    <property type="match status" value="1"/>
</dbReference>
<keyword evidence="4" id="KW-1003">Cell membrane</keyword>
<feature type="transmembrane region" description="Helical" evidence="16">
    <location>
        <begin position="45"/>
        <end position="69"/>
    </location>
</feature>
<dbReference type="GO" id="GO:0000166">
    <property type="term" value="F:nucleotide binding"/>
    <property type="evidence" value="ECO:0007669"/>
    <property type="project" value="UniProtKB-KW"/>
</dbReference>
<name>A0A538UA78_UNCEI</name>
<evidence type="ECO:0000256" key="3">
    <source>
        <dbReference type="ARBA" id="ARBA00012438"/>
    </source>
</evidence>
<evidence type="ECO:0000256" key="7">
    <source>
        <dbReference type="ARBA" id="ARBA00022679"/>
    </source>
</evidence>
<dbReference type="InterPro" id="IPR000700">
    <property type="entry name" value="PAS-assoc_C"/>
</dbReference>
<dbReference type="PRINTS" id="PR00344">
    <property type="entry name" value="BCTRLSENSOR"/>
</dbReference>
<feature type="coiled-coil region" evidence="15">
    <location>
        <begin position="301"/>
        <end position="349"/>
    </location>
</feature>
<dbReference type="SMART" id="SM00448">
    <property type="entry name" value="REC"/>
    <property type="match status" value="1"/>
</dbReference>
<dbReference type="PANTHER" id="PTHR43547:SF2">
    <property type="entry name" value="HYBRID SIGNAL TRANSDUCTION HISTIDINE KINASE C"/>
    <property type="match status" value="1"/>
</dbReference>